<dbReference type="CDD" id="cd18808">
    <property type="entry name" value="SF1_C_Upf1"/>
    <property type="match status" value="1"/>
</dbReference>
<evidence type="ECO:0000256" key="4">
    <source>
        <dbReference type="ARBA" id="ARBA00022806"/>
    </source>
</evidence>
<feature type="domain" description="NF-X1-type" evidence="6">
    <location>
        <begin position="1094"/>
        <end position="1117"/>
    </location>
</feature>
<dbReference type="CDD" id="cd06008">
    <property type="entry name" value="NF-X1-zinc-finger"/>
    <property type="match status" value="1"/>
</dbReference>
<dbReference type="InterPro" id="IPR041679">
    <property type="entry name" value="DNA2/NAM7-like_C"/>
</dbReference>
<dbReference type="Proteomes" id="UP000606974">
    <property type="component" value="Unassembled WGS sequence"/>
</dbReference>
<keyword evidence="4" id="KW-0347">Helicase</keyword>
<evidence type="ECO:0000256" key="2">
    <source>
        <dbReference type="ARBA" id="ARBA00022737"/>
    </source>
</evidence>
<keyword evidence="4" id="KW-0067">ATP-binding</keyword>
<sequence>MGQDLPRVTALSSNLLGVEERPIHKEFDEEGPGYLSVHGPRHDNDHLNFQDVQILPTTDEILAVRRPPYIPKKDIREPNHLEPGPQRLLDTLFRHLRFDSVEGIRDISYHAAQQLLKQTLGTTKNYEPRQETKSGNRYFLYVDVKFEELLSDEKRGVILRLSYLCPHFMRGRGMIRSGRLEQGMLCALVCLEEDGRSLSVTFFEVHMTQSTDSMKARNGKGVRAAVQLAFTTPAKSDNVRRVLRYAQGLSSGQYVLVEFPKLLYAGFYHCLHTLQQIRSTGIAFTKYTAPRYASGAAGNSVNVGLPPAMEVVPPAYCTTAEFRFNLGCLSQNNASFSLAELRDAPMEFITFLKRETTLDDGQAVALRDCLTREIAFTQGPPGTGKTFLGVALSRVLLASRSTTKPKPLLVVCLTNHALDSFLAGLLAAGVTKIVRIGRGSKEEWIKKFELRALSRNTRLAQDVWDMKGVAIRNAQTLYTQLEAGCKGLNAAYATGSLSWPTVEAYLRSTHPEIYEQLTTSNDNPYARSFAFDYWAGGGDLHNLRELRTELETCLLGSTASEGSSISTEGIDRALEQIMLHAQYQSARAEQNNIWRLTLEERQQMLRRWNAAIDREELMAHFATLHMEHQSAEQAVRKSWQKRDAKCLLEQDVIGLTTTACASNWEMLKALNLEIVICEEAGEVMEAHTLCSLFPSVQHAIFIGDPQQLRPEVNEQKMSLETAIGSQYRLDESLFERCMIPKDPSSSPMPTSQLNIQRRMHPDIADLTRLVYPYLQDHPNTTTHPSTNGIAERMFWVDHRMPEADPSAASKSYTNPYEVSMVTGMVQYLLRLNAYSLGDIAIITPYNGQLAALHDSLKMTCSVWLSEKDRKGLLDEGLLPQSEDDAPRSKDELSMGDLLRIATVDNFQGEEARVVILSTVRSGERPGFLKTMNRINVACSRARDGFYIIGNSSTLGQVPMWHQIIDIFAARGRIGPGLRTCCSRHPNHYRDVYTPQDFGQVQDCNIQCGEVRACGHVCREGCHPPELHERLPCTSSCETIHPCGHQCQKLCSEPCGPCKYPIKQQVLSCGHAVEMFCSGGLPTCTELISTVPLPCGHQRQLRCCDKGKPYSCRKECEQSLLCGHRCQGMCADCWSSASSTHQPCSNICGAKLRLCGHYCDSECHSGSPCPPCKQPCQESCAHGQCKNLCSEPCDPCVKPHKQQCTHQAQSSLLCSLPSEILPCCEPCDRVLPCGHACPSLCGETCLCPQCVSGIACTTAILACPTCHCVLDIMDLDRRLVSNIYTVSECGNITGFAAGSPKEAMDFRCVCGFHLSRFRRYSILKQMSHAPSVFARLLFKLGKALSTFSRRVHYHEKELGESFHPFREQIRPNPLAANQNKALVASRAQQLLRLSDSIEDFKPTAIAFEQSIRWMQTTLPTALLSITEHNICPVFSLRLTILQRRARNAWTLDCLRVSSYLVGLEDPSLEVQRMGELLRIRASKECWKGIAECDTAVEKAITAKTPAIEVELRLQQVQLSHLLDIALALARGSSAQLDTLLPTMTPEPASESVQKTVQICRRFPDTAGKFGGLVSKFVQVASGQRYDKEDTLQSCASRLASLPQSCTYETRKTELAWGESFGGSVAVCELGGHPYSSEMSSCPECGRIKEAEGVEEEARKAGECLFEDRFLQAMKGLAK</sequence>
<keyword evidence="8" id="KW-1185">Reference proteome</keyword>
<keyword evidence="4" id="KW-0378">Hydrolase</keyword>
<gene>
    <name evidence="7" type="ORF">GJ744_001235</name>
</gene>
<dbReference type="Pfam" id="PF13086">
    <property type="entry name" value="AAA_11"/>
    <property type="match status" value="1"/>
</dbReference>
<dbReference type="EMBL" id="JAACFV010000117">
    <property type="protein sequence ID" value="KAF7505169.1"/>
    <property type="molecule type" value="Genomic_DNA"/>
</dbReference>
<organism evidence="7 8">
    <name type="scientific">Endocarpon pusillum</name>
    <dbReference type="NCBI Taxonomy" id="364733"/>
    <lineage>
        <taxon>Eukaryota</taxon>
        <taxon>Fungi</taxon>
        <taxon>Dikarya</taxon>
        <taxon>Ascomycota</taxon>
        <taxon>Pezizomycotina</taxon>
        <taxon>Eurotiomycetes</taxon>
        <taxon>Chaetothyriomycetidae</taxon>
        <taxon>Verrucariales</taxon>
        <taxon>Verrucariaceae</taxon>
        <taxon>Endocarpon</taxon>
    </lineage>
</organism>
<keyword evidence="1" id="KW-0479">Metal-binding</keyword>
<dbReference type="PANTHER" id="PTHR10887">
    <property type="entry name" value="DNA2/NAM7 HELICASE FAMILY"/>
    <property type="match status" value="1"/>
</dbReference>
<feature type="domain" description="NF-X1-type" evidence="6">
    <location>
        <begin position="1042"/>
        <end position="1059"/>
    </location>
</feature>
<dbReference type="InterPro" id="IPR000967">
    <property type="entry name" value="Znf_NFX1"/>
</dbReference>
<feature type="domain" description="NF-X1-type" evidence="6">
    <location>
        <begin position="1013"/>
        <end position="1034"/>
    </location>
</feature>
<evidence type="ECO:0000313" key="8">
    <source>
        <dbReference type="Proteomes" id="UP000606974"/>
    </source>
</evidence>
<evidence type="ECO:0000256" key="1">
    <source>
        <dbReference type="ARBA" id="ARBA00022723"/>
    </source>
</evidence>
<dbReference type="InterPro" id="IPR047187">
    <property type="entry name" value="SF1_C_Upf1"/>
</dbReference>
<dbReference type="Pfam" id="PF13087">
    <property type="entry name" value="AAA_12"/>
    <property type="match status" value="1"/>
</dbReference>
<dbReference type="InterPro" id="IPR045055">
    <property type="entry name" value="DNA2/NAM7-like"/>
</dbReference>
<dbReference type="OrthoDB" id="2423195at2759"/>
<dbReference type="GO" id="GO:0008270">
    <property type="term" value="F:zinc ion binding"/>
    <property type="evidence" value="ECO:0007669"/>
    <property type="project" value="UniProtKB-KW"/>
</dbReference>
<dbReference type="Gene3D" id="3.40.50.300">
    <property type="entry name" value="P-loop containing nucleotide triphosphate hydrolases"/>
    <property type="match status" value="3"/>
</dbReference>
<comment type="caution">
    <text evidence="7">The sequence shown here is derived from an EMBL/GenBank/DDBJ whole genome shotgun (WGS) entry which is preliminary data.</text>
</comment>
<protein>
    <recommendedName>
        <fullName evidence="6">NF-X1-type domain-containing protein</fullName>
    </recommendedName>
</protein>
<feature type="domain" description="NF-X1-type" evidence="6">
    <location>
        <begin position="1154"/>
        <end position="1173"/>
    </location>
</feature>
<reference evidence="7" key="1">
    <citation type="submission" date="2020-02" db="EMBL/GenBank/DDBJ databases">
        <authorList>
            <person name="Palmer J.M."/>
        </authorList>
    </citation>
    <scope>NUCLEOTIDE SEQUENCE</scope>
    <source>
        <strain evidence="7">EPUS1.4</strain>
        <tissue evidence="7">Thallus</tissue>
    </source>
</reference>
<dbReference type="GO" id="GO:0031048">
    <property type="term" value="P:regulatory ncRNA-mediated heterochromatin formation"/>
    <property type="evidence" value="ECO:0007669"/>
    <property type="project" value="TreeGrafter"/>
</dbReference>
<evidence type="ECO:0000259" key="6">
    <source>
        <dbReference type="SMART" id="SM00438"/>
    </source>
</evidence>
<dbReference type="InterPro" id="IPR027417">
    <property type="entry name" value="P-loop_NTPase"/>
</dbReference>
<evidence type="ECO:0000313" key="7">
    <source>
        <dbReference type="EMBL" id="KAF7505169.1"/>
    </source>
</evidence>
<evidence type="ECO:0000256" key="5">
    <source>
        <dbReference type="ARBA" id="ARBA00022833"/>
    </source>
</evidence>
<keyword evidence="3" id="KW-0863">Zinc-finger</keyword>
<keyword evidence="5" id="KW-0862">Zinc</keyword>
<accession>A0A8H7ABX5</accession>
<dbReference type="GO" id="GO:0004386">
    <property type="term" value="F:helicase activity"/>
    <property type="evidence" value="ECO:0007669"/>
    <property type="project" value="InterPro"/>
</dbReference>
<evidence type="ECO:0000256" key="3">
    <source>
        <dbReference type="ARBA" id="ARBA00022771"/>
    </source>
</evidence>
<keyword evidence="4" id="KW-0547">Nucleotide-binding</keyword>
<name>A0A8H7ABX5_9EURO</name>
<keyword evidence="2" id="KW-0677">Repeat</keyword>
<dbReference type="PANTHER" id="PTHR10887:SF445">
    <property type="entry name" value="NFX1-TYPE ZINC FINGER-CONTAINING PROTEIN 1"/>
    <property type="match status" value="1"/>
</dbReference>
<dbReference type="SMART" id="SM00438">
    <property type="entry name" value="ZnF_NFX"/>
    <property type="match status" value="4"/>
</dbReference>
<dbReference type="SUPFAM" id="SSF52540">
    <property type="entry name" value="P-loop containing nucleoside triphosphate hydrolases"/>
    <property type="match status" value="1"/>
</dbReference>
<proteinExistence type="predicted"/>
<dbReference type="InterPro" id="IPR041677">
    <property type="entry name" value="DNA2/NAM7_AAA_11"/>
</dbReference>
<dbReference type="GO" id="GO:0031380">
    <property type="term" value="C:nuclear RNA-directed RNA polymerase complex"/>
    <property type="evidence" value="ECO:0007669"/>
    <property type="project" value="TreeGrafter"/>
</dbReference>